<protein>
    <recommendedName>
        <fullName evidence="3 9">Gluconokinase</fullName>
        <ecNumber evidence="3 9">2.7.1.12</ecNumber>
    </recommendedName>
</protein>
<dbReference type="GO" id="GO:0005975">
    <property type="term" value="P:carbohydrate metabolic process"/>
    <property type="evidence" value="ECO:0007669"/>
    <property type="project" value="InterPro"/>
</dbReference>
<proteinExistence type="inferred from homology"/>
<keyword evidence="5 9" id="KW-0547">Nucleotide-binding</keyword>
<feature type="compositionally biased region" description="Polar residues" evidence="10">
    <location>
        <begin position="199"/>
        <end position="209"/>
    </location>
</feature>
<dbReference type="GO" id="GO:0046316">
    <property type="term" value="F:gluconokinase activity"/>
    <property type="evidence" value="ECO:0007669"/>
    <property type="project" value="UniProtKB-EC"/>
</dbReference>
<dbReference type="InterPro" id="IPR006001">
    <property type="entry name" value="Therm_gnt_kin"/>
</dbReference>
<comment type="similarity">
    <text evidence="2 9">Belongs to the gluconokinase GntK/GntV family.</text>
</comment>
<dbReference type="NCBIfam" id="TIGR01313">
    <property type="entry name" value="therm_gnt_kin"/>
    <property type="match status" value="1"/>
</dbReference>
<evidence type="ECO:0000256" key="2">
    <source>
        <dbReference type="ARBA" id="ARBA00008420"/>
    </source>
</evidence>
<evidence type="ECO:0000313" key="12">
    <source>
        <dbReference type="Proteomes" id="UP001154282"/>
    </source>
</evidence>
<evidence type="ECO:0000256" key="7">
    <source>
        <dbReference type="ARBA" id="ARBA00022840"/>
    </source>
</evidence>
<dbReference type="GO" id="GO:0005524">
    <property type="term" value="F:ATP binding"/>
    <property type="evidence" value="ECO:0007669"/>
    <property type="project" value="UniProtKB-KW"/>
</dbReference>
<sequence>MPSRVTAGTAIVLMGVSGAGKSTIGELLATELNCSFLDADDFHPHSNKEKMSQGIPLTHEDRIPWLNLLRDKLWHHLISGNTVVLGCSSLQKSYRDILRSADPHPPPSTSCCCCHFVLLDATVDLLTRRLTERAKQGTHFMPPKLLQSQLDLLQIDPSEPILKVDASLPPPAIVSTIISAFLISSPGHRQPSCRPDFPQHTTSTAATIQ</sequence>
<keyword evidence="7 9" id="KW-0067">ATP-binding</keyword>
<evidence type="ECO:0000256" key="9">
    <source>
        <dbReference type="RuleBase" id="RU363066"/>
    </source>
</evidence>
<dbReference type="PANTHER" id="PTHR43442">
    <property type="entry name" value="GLUCONOKINASE-RELATED"/>
    <property type="match status" value="1"/>
</dbReference>
<evidence type="ECO:0000256" key="1">
    <source>
        <dbReference type="ARBA" id="ARBA00004875"/>
    </source>
</evidence>
<dbReference type="InterPro" id="IPR031322">
    <property type="entry name" value="Shikimate/glucono_kinase"/>
</dbReference>
<dbReference type="Pfam" id="PF01202">
    <property type="entry name" value="SKI"/>
    <property type="match status" value="1"/>
</dbReference>
<gene>
    <name evidence="11" type="ORF">LITE_LOCUS34062</name>
</gene>
<dbReference type="PANTHER" id="PTHR43442:SF3">
    <property type="entry name" value="GLUCONOKINASE-RELATED"/>
    <property type="match status" value="1"/>
</dbReference>
<comment type="catalytic activity">
    <reaction evidence="8 9">
        <text>D-gluconate + ATP = 6-phospho-D-gluconate + ADP + H(+)</text>
        <dbReference type="Rhea" id="RHEA:19433"/>
        <dbReference type="ChEBI" id="CHEBI:15378"/>
        <dbReference type="ChEBI" id="CHEBI:18391"/>
        <dbReference type="ChEBI" id="CHEBI:30616"/>
        <dbReference type="ChEBI" id="CHEBI:58759"/>
        <dbReference type="ChEBI" id="CHEBI:456216"/>
        <dbReference type="EC" id="2.7.1.12"/>
    </reaction>
</comment>
<evidence type="ECO:0000256" key="3">
    <source>
        <dbReference type="ARBA" id="ARBA00012054"/>
    </source>
</evidence>
<reference evidence="11" key="1">
    <citation type="submission" date="2022-08" db="EMBL/GenBank/DDBJ databases">
        <authorList>
            <person name="Gutierrez-Valencia J."/>
        </authorList>
    </citation>
    <scope>NUCLEOTIDE SEQUENCE</scope>
</reference>
<evidence type="ECO:0000313" key="11">
    <source>
        <dbReference type="EMBL" id="CAI0459556.1"/>
    </source>
</evidence>
<dbReference type="SUPFAM" id="SSF52540">
    <property type="entry name" value="P-loop containing nucleoside triphosphate hydrolases"/>
    <property type="match status" value="1"/>
</dbReference>
<dbReference type="AlphaFoldDB" id="A0AAV0NM06"/>
<dbReference type="Gene3D" id="3.40.50.300">
    <property type="entry name" value="P-loop containing nucleotide triphosphate hydrolases"/>
    <property type="match status" value="1"/>
</dbReference>
<evidence type="ECO:0000256" key="4">
    <source>
        <dbReference type="ARBA" id="ARBA00022679"/>
    </source>
</evidence>
<comment type="pathway">
    <text evidence="1 9">Carbohydrate acid metabolism; D-gluconate degradation.</text>
</comment>
<keyword evidence="6 9" id="KW-0418">Kinase</keyword>
<dbReference type="EC" id="2.7.1.12" evidence="3 9"/>
<dbReference type="EMBL" id="CAMGYJ010000008">
    <property type="protein sequence ID" value="CAI0459556.1"/>
    <property type="molecule type" value="Genomic_DNA"/>
</dbReference>
<comment type="caution">
    <text evidence="11">The sequence shown here is derived from an EMBL/GenBank/DDBJ whole genome shotgun (WGS) entry which is preliminary data.</text>
</comment>
<evidence type="ECO:0000256" key="6">
    <source>
        <dbReference type="ARBA" id="ARBA00022777"/>
    </source>
</evidence>
<evidence type="ECO:0000256" key="5">
    <source>
        <dbReference type="ARBA" id="ARBA00022741"/>
    </source>
</evidence>
<dbReference type="GO" id="GO:0005737">
    <property type="term" value="C:cytoplasm"/>
    <property type="evidence" value="ECO:0007669"/>
    <property type="project" value="TreeGrafter"/>
</dbReference>
<keyword evidence="12" id="KW-1185">Reference proteome</keyword>
<name>A0AAV0NM06_9ROSI</name>
<dbReference type="CDD" id="cd02021">
    <property type="entry name" value="GntK"/>
    <property type="match status" value="1"/>
</dbReference>
<keyword evidence="4 9" id="KW-0808">Transferase</keyword>
<evidence type="ECO:0000256" key="8">
    <source>
        <dbReference type="ARBA" id="ARBA00048090"/>
    </source>
</evidence>
<dbReference type="Proteomes" id="UP001154282">
    <property type="component" value="Unassembled WGS sequence"/>
</dbReference>
<evidence type="ECO:0000256" key="10">
    <source>
        <dbReference type="SAM" id="MobiDB-lite"/>
    </source>
</evidence>
<organism evidence="11 12">
    <name type="scientific">Linum tenue</name>
    <dbReference type="NCBI Taxonomy" id="586396"/>
    <lineage>
        <taxon>Eukaryota</taxon>
        <taxon>Viridiplantae</taxon>
        <taxon>Streptophyta</taxon>
        <taxon>Embryophyta</taxon>
        <taxon>Tracheophyta</taxon>
        <taxon>Spermatophyta</taxon>
        <taxon>Magnoliopsida</taxon>
        <taxon>eudicotyledons</taxon>
        <taxon>Gunneridae</taxon>
        <taxon>Pentapetalae</taxon>
        <taxon>rosids</taxon>
        <taxon>fabids</taxon>
        <taxon>Malpighiales</taxon>
        <taxon>Linaceae</taxon>
        <taxon>Linum</taxon>
    </lineage>
</organism>
<feature type="region of interest" description="Disordered" evidence="10">
    <location>
        <begin position="189"/>
        <end position="209"/>
    </location>
</feature>
<dbReference type="InterPro" id="IPR027417">
    <property type="entry name" value="P-loop_NTPase"/>
</dbReference>
<accession>A0AAV0NM06</accession>
<dbReference type="FunFam" id="3.40.50.300:FF:000522">
    <property type="entry name" value="Gluconokinase"/>
    <property type="match status" value="1"/>
</dbReference>